<dbReference type="InterPro" id="IPR014756">
    <property type="entry name" value="Ig_E-set"/>
</dbReference>
<dbReference type="InterPro" id="IPR013783">
    <property type="entry name" value="Ig-like_fold"/>
</dbReference>
<dbReference type="EMBL" id="GG666514">
    <property type="protein sequence ID" value="EEN60136.1"/>
    <property type="molecule type" value="Genomic_DNA"/>
</dbReference>
<keyword evidence="4" id="KW-1003">Cell membrane</keyword>
<dbReference type="InterPro" id="IPR008972">
    <property type="entry name" value="Cupredoxin"/>
</dbReference>
<dbReference type="Pfam" id="PF24606">
    <property type="entry name" value="CEMIP_beta-hel"/>
    <property type="match status" value="3"/>
</dbReference>
<evidence type="ECO:0000259" key="16">
    <source>
        <dbReference type="PROSITE" id="PS51484"/>
    </source>
</evidence>
<dbReference type="FunFam" id="2.60.40.10:FF:001165">
    <property type="entry name" value="PKHD1 like 1"/>
    <property type="match status" value="1"/>
</dbReference>
<dbReference type="FunFam" id="2.60.120.1560:FF:000004">
    <property type="entry name" value="PKHD1-like 1"/>
    <property type="match status" value="1"/>
</dbReference>
<keyword evidence="6 14" id="KW-0732">Signal</keyword>
<evidence type="ECO:0000256" key="8">
    <source>
        <dbReference type="ARBA" id="ARBA00022989"/>
    </source>
</evidence>
<dbReference type="Gene3D" id="2.60.120.1560">
    <property type="match status" value="1"/>
</dbReference>
<dbReference type="CDD" id="cd00102">
    <property type="entry name" value="IPT"/>
    <property type="match status" value="1"/>
</dbReference>
<dbReference type="FunFam" id="2.60.40.10:FF:003136">
    <property type="match status" value="1"/>
</dbReference>
<dbReference type="SMART" id="SM01225">
    <property type="entry name" value="G8"/>
    <property type="match status" value="2"/>
</dbReference>
<dbReference type="FunFam" id="2.60.40.10:FF:001057">
    <property type="entry name" value="PKHD1 like 1"/>
    <property type="match status" value="1"/>
</dbReference>
<feature type="transmembrane region" description="Helical" evidence="13">
    <location>
        <begin position="4370"/>
        <end position="4395"/>
    </location>
</feature>
<dbReference type="GO" id="GO:0005886">
    <property type="term" value="C:plasma membrane"/>
    <property type="evidence" value="ECO:0007669"/>
    <property type="project" value="UniProtKB-SubCell"/>
</dbReference>
<dbReference type="Gene3D" id="2.60.40.420">
    <property type="entry name" value="Cupredoxins - blue copper proteins"/>
    <property type="match status" value="1"/>
</dbReference>
<evidence type="ECO:0000259" key="15">
    <source>
        <dbReference type="PROSITE" id="PS50866"/>
    </source>
</evidence>
<keyword evidence="5 13" id="KW-0812">Transmembrane</keyword>
<dbReference type="GO" id="GO:0042995">
    <property type="term" value="C:cell projection"/>
    <property type="evidence" value="ECO:0007669"/>
    <property type="project" value="UniProtKB-SubCell"/>
</dbReference>
<dbReference type="SMART" id="SM00710">
    <property type="entry name" value="PbH1"/>
    <property type="match status" value="10"/>
</dbReference>
<dbReference type="PROSITE" id="PS51820">
    <property type="entry name" value="PA14"/>
    <property type="match status" value="1"/>
</dbReference>
<dbReference type="PANTHER" id="PTHR46769">
    <property type="entry name" value="POLYCYSTIC KIDNEY AND HEPATIC DISEASE 1 (AUTOSOMAL RECESSIVE)-LIKE 1"/>
    <property type="match status" value="1"/>
</dbReference>
<dbReference type="InterPro" id="IPR012334">
    <property type="entry name" value="Pectin_lyas_fold"/>
</dbReference>
<dbReference type="Pfam" id="PF01833">
    <property type="entry name" value="TIG"/>
    <property type="match status" value="12"/>
</dbReference>
<evidence type="ECO:0000256" key="6">
    <source>
        <dbReference type="ARBA" id="ARBA00022729"/>
    </source>
</evidence>
<dbReference type="InterPro" id="IPR006626">
    <property type="entry name" value="PbH1"/>
</dbReference>
<keyword evidence="11" id="KW-0966">Cell projection</keyword>
<dbReference type="FunFam" id="2.160.20.10:FF:000070">
    <property type="entry name" value="PKHD1 like 1"/>
    <property type="match status" value="1"/>
</dbReference>
<evidence type="ECO:0000256" key="9">
    <source>
        <dbReference type="ARBA" id="ARBA00023136"/>
    </source>
</evidence>
<feature type="domain" description="GOLD" evidence="15">
    <location>
        <begin position="1055"/>
        <end position="1197"/>
    </location>
</feature>
<dbReference type="FunFam" id="2.60.40.10:FF:001292">
    <property type="entry name" value="PKHD1 like 1"/>
    <property type="match status" value="1"/>
</dbReference>
<feature type="region of interest" description="Disordered" evidence="12">
    <location>
        <begin position="4486"/>
        <end position="4520"/>
    </location>
</feature>
<evidence type="ECO:0000256" key="12">
    <source>
        <dbReference type="SAM" id="MobiDB-lite"/>
    </source>
</evidence>
<dbReference type="Pfam" id="PF07691">
    <property type="entry name" value="PA14"/>
    <property type="match status" value="1"/>
</dbReference>
<gene>
    <name evidence="18" type="ORF">BRAFLDRAFT_71586</name>
</gene>
<dbReference type="InterPro" id="IPR019316">
    <property type="entry name" value="G8_domain"/>
</dbReference>
<dbReference type="FunFam" id="2.60.40.10:FF:000616">
    <property type="entry name" value="PKHD1 like 1"/>
    <property type="match status" value="2"/>
</dbReference>
<evidence type="ECO:0000256" key="13">
    <source>
        <dbReference type="SAM" id="Phobius"/>
    </source>
</evidence>
<proteinExistence type="predicted"/>
<reference evidence="18" key="1">
    <citation type="journal article" date="2008" name="Nature">
        <title>The amphioxus genome and the evolution of the chordate karyotype.</title>
        <authorList>
            <consortium name="US DOE Joint Genome Institute (JGI-PGF)"/>
            <person name="Putnam N.H."/>
            <person name="Butts T."/>
            <person name="Ferrier D.E.K."/>
            <person name="Furlong R.F."/>
            <person name="Hellsten U."/>
            <person name="Kawashima T."/>
            <person name="Robinson-Rechavi M."/>
            <person name="Shoguchi E."/>
            <person name="Terry A."/>
            <person name="Yu J.-K."/>
            <person name="Benito-Gutierrez E.L."/>
            <person name="Dubchak I."/>
            <person name="Garcia-Fernandez J."/>
            <person name="Gibson-Brown J.J."/>
            <person name="Grigoriev I.V."/>
            <person name="Horton A.C."/>
            <person name="de Jong P.J."/>
            <person name="Jurka J."/>
            <person name="Kapitonov V.V."/>
            <person name="Kohara Y."/>
            <person name="Kuroki Y."/>
            <person name="Lindquist E."/>
            <person name="Lucas S."/>
            <person name="Osoegawa K."/>
            <person name="Pennacchio L.A."/>
            <person name="Salamov A.A."/>
            <person name="Satou Y."/>
            <person name="Sauka-Spengler T."/>
            <person name="Schmutz J."/>
            <person name="Shin-I T."/>
            <person name="Toyoda A."/>
            <person name="Bronner-Fraser M."/>
            <person name="Fujiyama A."/>
            <person name="Holland L.Z."/>
            <person name="Holland P.W.H."/>
            <person name="Satoh N."/>
            <person name="Rokhsar D.S."/>
        </authorList>
    </citation>
    <scope>NUCLEOTIDE SEQUENCE [LARGE SCALE GENOMIC DNA]</scope>
    <source>
        <strain evidence="18">S238N-H82</strain>
        <tissue evidence="18">Testes</tissue>
    </source>
</reference>
<dbReference type="CDD" id="cd00603">
    <property type="entry name" value="IPT_PCSR"/>
    <property type="match status" value="12"/>
</dbReference>
<evidence type="ECO:0000256" key="2">
    <source>
        <dbReference type="ARBA" id="ARBA00004236"/>
    </source>
</evidence>
<evidence type="ECO:0000256" key="14">
    <source>
        <dbReference type="SAM" id="SignalP"/>
    </source>
</evidence>
<dbReference type="PROSITE" id="PS51484">
    <property type="entry name" value="G8"/>
    <property type="match status" value="2"/>
</dbReference>
<keyword evidence="9 13" id="KW-0472">Membrane</keyword>
<accession>C3YHZ9</accession>
<evidence type="ECO:0000313" key="18">
    <source>
        <dbReference type="EMBL" id="EEN60136.1"/>
    </source>
</evidence>
<dbReference type="Pfam" id="PF10162">
    <property type="entry name" value="G8"/>
    <property type="match status" value="2"/>
</dbReference>
<dbReference type="Gene3D" id="2.160.20.10">
    <property type="entry name" value="Single-stranded right-handed beta-helix, Pectin lyase-like"/>
    <property type="match status" value="1"/>
</dbReference>
<dbReference type="eggNOG" id="ENOG502QR85">
    <property type="taxonomic scope" value="Eukaryota"/>
</dbReference>
<dbReference type="Gene3D" id="2.60.40.10">
    <property type="entry name" value="Immunoglobulins"/>
    <property type="match status" value="13"/>
</dbReference>
<dbReference type="SUPFAM" id="SSF49503">
    <property type="entry name" value="Cupredoxins"/>
    <property type="match status" value="1"/>
</dbReference>
<evidence type="ECO:0000259" key="17">
    <source>
        <dbReference type="PROSITE" id="PS51820"/>
    </source>
</evidence>
<feature type="compositionally biased region" description="Low complexity" evidence="12">
    <location>
        <begin position="4486"/>
        <end position="4499"/>
    </location>
</feature>
<feature type="domain" description="PA14" evidence="17">
    <location>
        <begin position="254"/>
        <end position="410"/>
    </location>
</feature>
<feature type="domain" description="G8" evidence="16">
    <location>
        <begin position="3038"/>
        <end position="3168"/>
    </location>
</feature>
<dbReference type="InterPro" id="IPR011658">
    <property type="entry name" value="PA14_dom"/>
</dbReference>
<evidence type="ECO:0000256" key="10">
    <source>
        <dbReference type="ARBA" id="ARBA00023180"/>
    </source>
</evidence>
<evidence type="ECO:0000256" key="1">
    <source>
        <dbReference type="ARBA" id="ARBA00004167"/>
    </source>
</evidence>
<dbReference type="PANTHER" id="PTHR46769:SF2">
    <property type="entry name" value="FIBROCYSTIN-L ISOFORM 2 PRECURSOR-RELATED"/>
    <property type="match status" value="1"/>
</dbReference>
<evidence type="ECO:0000256" key="3">
    <source>
        <dbReference type="ARBA" id="ARBA00004316"/>
    </source>
</evidence>
<dbReference type="PROSITE" id="PS50866">
    <property type="entry name" value="GOLD"/>
    <property type="match status" value="1"/>
</dbReference>
<feature type="region of interest" description="Disordered" evidence="12">
    <location>
        <begin position="4402"/>
        <end position="4431"/>
    </location>
</feature>
<evidence type="ECO:0000256" key="5">
    <source>
        <dbReference type="ARBA" id="ARBA00022692"/>
    </source>
</evidence>
<dbReference type="InterPro" id="IPR052387">
    <property type="entry name" value="Fibrocystin"/>
</dbReference>
<dbReference type="InParanoid" id="C3YHZ9"/>
<dbReference type="InterPro" id="IPR009038">
    <property type="entry name" value="GOLD_dom"/>
</dbReference>
<name>C3YHZ9_BRAFL</name>
<evidence type="ECO:0008006" key="19">
    <source>
        <dbReference type="Google" id="ProtNLM"/>
    </source>
</evidence>
<keyword evidence="8 13" id="KW-1133">Transmembrane helix</keyword>
<evidence type="ECO:0000256" key="7">
    <source>
        <dbReference type="ARBA" id="ARBA00022737"/>
    </source>
</evidence>
<feature type="chain" id="PRO_5002933608" description="Fibrocystin-L" evidence="14">
    <location>
        <begin position="28"/>
        <end position="4520"/>
    </location>
</feature>
<feature type="compositionally biased region" description="Polar residues" evidence="12">
    <location>
        <begin position="4415"/>
        <end position="4425"/>
    </location>
</feature>
<dbReference type="SUPFAM" id="SSF56988">
    <property type="entry name" value="Anthrax protective antigen"/>
    <property type="match status" value="1"/>
</dbReference>
<dbReference type="InterPro" id="IPR037524">
    <property type="entry name" value="PA14/GLEYA"/>
</dbReference>
<organism>
    <name type="scientific">Branchiostoma floridae</name>
    <name type="common">Florida lancelet</name>
    <name type="synonym">Amphioxus</name>
    <dbReference type="NCBI Taxonomy" id="7739"/>
    <lineage>
        <taxon>Eukaryota</taxon>
        <taxon>Metazoa</taxon>
        <taxon>Chordata</taxon>
        <taxon>Cephalochordata</taxon>
        <taxon>Leptocardii</taxon>
        <taxon>Amphioxiformes</taxon>
        <taxon>Branchiostomatidae</taxon>
        <taxon>Branchiostoma</taxon>
    </lineage>
</organism>
<dbReference type="FunFam" id="2.60.40.10:FF:002342">
    <property type="entry name" value="Uncharacterized protein"/>
    <property type="match status" value="1"/>
</dbReference>
<evidence type="ECO:0000256" key="11">
    <source>
        <dbReference type="ARBA" id="ARBA00023273"/>
    </source>
</evidence>
<dbReference type="SMART" id="SM00429">
    <property type="entry name" value="IPT"/>
    <property type="match status" value="11"/>
</dbReference>
<keyword evidence="10" id="KW-0325">Glycoprotein</keyword>
<protein>
    <recommendedName>
        <fullName evidence="19">Fibrocystin-L</fullName>
    </recommendedName>
</protein>
<dbReference type="InterPro" id="IPR002909">
    <property type="entry name" value="IPT_dom"/>
</dbReference>
<keyword evidence="7" id="KW-0677">Repeat</keyword>
<sequence length="4520" mass="488704">MAVSSRSASALPGCMFLVLLLLQDARGQTTPRVTSISPDRGSWAGQTQVWIFGEGFSANQFNPSWDAGNADKGNKVRLEHDSGTFSLDCPVEADMSNEHQIVCRTPVYVGGQKCELRDFENDEMYGIQLDNDGSGDTGWFTCKLEGTYVGKYPLLAGSQHELRMLSLVHFGITATSTSVLLLIKPGGEVLGVSPATGSLAGGTRLTITGRFFDDTDAPPEVYVGGTPCAVQSMTDTTIECITQAAPDLSSPSWPGNRGIEFAQWNDTHGGPANIDAVLEYDSSMSDYWPVPISGFQYNKPAPINYFVGAAKGYFVAPEDDWYQFYLRGDDHARLWMSQDANKDNKAIVASVIGYNGNWFQDDDQKSDKMWLEGGKSYYMELAFIEDTGDGYFGVAMKKFNTPYTSQQTPSAKMTQQRVELTVTIREEAQRVTLSDWATDTAVKQVQTITFAGTFFQYKLELGGASTGVLYSTSDPNAVGSALSGLVTIYPETVEVTRTDTADGFELAVEFQSTRGNFPLIEVEISGGNATVAVTTEGVPSLDTFTLEVDGVPSDPITFDASANDVKTALLSMFGTRCPIEIVNPNNAITAYYNDNENRVTDGEAFCGLGATSNVFLYSSSAGAPLRMDMYPKTCFAYRGSSGLSDKIRIKFFYTDSSGEEHLGAGDYTVGLIGDLTWRYTCIDLYSIVNEDQAPRGRRNFKMREFRTLGSTSQLYIDEVFIGRTYTVDNTEGAHDHDILRVGYFDIIENRVPGARPDGIIIKDLEVVEVAGEESSYDITFEAVVSAYGFPLLGVSAAQVSTVTSNSTAYTYPSYSDTPRPGVTIERISEASQPIGGTFAATFKENEITDIPYDVTASDFKNLLEQVDTAGVTGEDPVATVRKTGEGGIFMVLPDEFLRTAHDKPQVQVTINHVPSSCAGDCSFEWKAESTPSVTDVTPSEGSFFAGTEITISGIGFLPNTDGNTVTIGGVACEIAAAAEDEISCDVQENSGGSHVVAVVVDGKGLASHPTDGELEFTYTAEISSISPTAGSLGGTVLTISGHGFGEAYVPYVGDQECVDATITYTDITCTAPPSSTAGAVSVTVDQGDSGILTSGTDFEYDVSLTPTISGLSSYEGTVDGGDVIVISGTNFGSEASSDDAVKIGDATAEILSYSDTEVTIRVPAQGPGSYPISLSVDGNFADVQTNNIQDITYALKVTNVFPRSGSFLGGTTVIITGEGFSTDNTSVAFGDVSCDVTSATYTEIQCVTATSAKVHKVDNLGSHPTYGRGYAWNPALLNIHEGDTVQVKWNTPGTAVGVGYLVQQTDSASDTDYDGQGFRSGPVKTPSGSFEHTFTSEGQYFFSSGPVDRTGRVHMKGVVNVSPPTSNVQQLRLSVNGYEAEYDVNSGVADPVDGNACAGETSQISGCTSPPFTTSSGDDEFYFSYDPCYTPEITSISPISGTMDDVITVNASGLGSDSCMNEVTVAGFPCTCQLDTADSMSCTIDPQDAMPVATYNLVELKVNNRGNALNTLPTVEERGYVLLPNIDSISPDVGSMVGGTLLTITGSGFTSSGIEASDIDIRVGALKCPITEHTYNQIVCETAPISQNKRSADSDIKRDISITMSTGGGPVNFACSSGDCSFTYSESATPTVSDVQPVEVSGAVTQLSITGSGFGTDSADVSIAVDEDDVLCNITTITDGYIECDLGPVEVGTKSFSVHVQGKGNADSSVTSVESLATIEDATPSEGSINGGNTVTITGNGFVAGNTVVLIGGEPCDIIEVTRLEINCEAPAGAAPGDVTLLVTSDDVDYPVQQYSYSTDHTAEAISVTPAAGKTGDTVTIAGSGFGDVADDVTVTINETECSITTFSSTQIECTVGPHSAGSFGGGQVLTIDGTGFDSELTSVTVCDQTCEPTAPPQPGQLTCEIPANDGLSSGTLACDVEVSVGAERVQQNAAYTYRSSLTPTITEVYPRRGGTAGGTTVTITGTGFGATTADNSVTIAGSDCIIQSASTTQIVCVTEAHQGSAKTKVRVAVGDQGIATQDNADYWYIDRWSSVFTWGGGPLPEAGDFVIVPAGQTLLLDMDTPVLKVLLIEGGQLIFDEQDLELQAEYALITNGGLLQVGTEEEPFQHKAIITMHGHVRSPELPLYGAKTLAVREGTLDLHGKPTPVTWTFLAASVSPGDTTLTLTQSVNWEVGDQIVLATTGHRHTQRQNEVRTIAAVSDDGRTVTITEGLQYRHISAVTTYPDAGVTLDTRCEVGLLTHNVVVRGSNNPEWNDVIENCAAGFDTGEFAVQTCFQGRFGEEIGNDQFGVQTMIHPRVMDQELAIGRFSYVEFSYSGQAFRHGSTSLLNDDITPAAFWVTSPGNIIRHNHAAGGTHFGFWYRMHSHPDGPSFTRDICPDKEPLKEFYNNTAHSQGWYGLWIFEKYTPMENGACSGGRPEPAKFYKLTAWNNQKGAEWVGAGALQFHDFVMANNEQVGIDLKDLGTADWGEERGSVIKDGYVIGYVDALNETGSTRCQSAGIALPYSPRMTVNGTTFINHDRSCSAMSGGTDGGPNFGGWYYRTEDLHFYDSPNKILFLWAHQAVFLDVDGSLSGTVEARVYAFQTAAFWVTSPGNIIRHNHAAGGTHFGFWYRMHSHPDGPSFTRDICPDKEPLKEFYNNTAHSQGWYGLWIFEKYTPMENGACSGGRPEPAKFYKLTAWNNQKGAEWVGAGALQFHDFVMANNEQVGIDLKDLGTADWGEERGSVIKDGYVIGYVDALNETGSTRCQSAGIALPYSPRMTVNGTTFINHDRSCSAMSGGTDGGPNFGGWYYRTEDLHFYDSPNKILFLWAHQAVFLDVDGSLSGTVEARVTPYNPTLPPECVEDPAFSSGHPGTVCDPAKRVSHMKAWMATFQSGTEVNLFYENADHITNISYSGVYYQLTEDQYVIVSHNLTQSPDKFAIIPGDDRDPSPNPLTYEDNEHGDYYFDDSTRTFSYLISGKTSVAARKKRDLPTSFVNRNVQLKVYRCYFKDCIPQVPNITQAEGEESVDFHLATERPDSFERWSDPVTWEGTEAGWGGNYGESRKKRQVVYGPPRDGKWIVADVELPSLNKLFIYGVLELDDTGPNADYTLSAHQILVQGGRLIIGWEDNPFQGTVRILLRGNHLTPDMPLPNGPNLGAKALGCFGGCDIHGKSRVVTFTRLAQTGNVGDSSITLVDAVDWAVGDDIAIATTTFDVWQTETFKIVSLSEDTTTITLNGTLAYKHMAETLTLADGQTTVTMAAEVGLLSRNIQIIGEDYNDLFEESFGARVLVGTFTQKSVEYTGYARVENVEFYHTGQEGWTDFYDPRYSLAFLDVGLVEDDHRKSYIRKNTFHSGFSPAIGVFGTQNMDVEDNVIHHTVGPAMRIWGVDNKVRRNLAMLLIWPDGYQDRGEDSPEWTPAFDMFEALSPVLVGNVVAGSQRSGFRVDGEPCSGNLAEAWSDNIAHSCMVGVLVFPGDGLKPCSRIAHFTVWKAHDYGIYFQTDTTDVIVEDVVVVDSQVGIYTMLYGAKSLSHDATARSITVQNSLVVGTSPFFDCNADYTPGDHSYRMASRYSCKGQDVVWMTNPGQEDAIHPTKISGTTLHDVEDLNKVFFDRPSLGKIHPADCVDMECDGKKNAIFDDEDGSFLGSVGTVIPEAEFEWDGDPRRGLGDYRIPKMMLTDLEGHRLDINQVAPNKGIVRDDSCTYKSYWQAWECHDIDYEMLIIESMDADTEMRRLSPVALLADGYVDLENGPQDQGWCSGYTCQKRISTFWTVVGIARHYELYFTGTSPQNLRLRLLNARSDQSMRLGIFYANPQRLDIYAGGRYILPENGAFNDAGQMIALKPETEGQYYPAIDGPSGANFFDRPWQRQYLTIKGSEPIDIKTTPVLFVTFGVPAITVDNFFEVNLRANLAAYLNIPASKIRVVNVVREDSGRKKREGITDVEVEITDPPVEDYEEALETVEQSREELQVAASTIVDAMQLGTLSNDTGVQIISLAIIEPVPTPNTTEWEEVTQEDSQSFSQAAQIQVPARIELHTQPGPLHEGSAFPVQPKLQVFDDSGDLLMNLGTVASRWEVQATVRTGSGSDSRAQIIGDNAVFKDGWANFTNLAISHSGQGYIIDFIIVKPQAASTFRTASNPLYLSDRILSGKLFTITEDLTVNEPFTMSVGIIDAVTGQEIQDIAWKGHAWTCSVELYKPFPENGELTGSTTINFDPTAGRATFTSMTLDQFSIYYFKFHIRSSPSDYDFLVESEPITAWPADYVTPVEEDSAHVTMRFNGDYQQVAAGKEGYLGSALWVHIMDTYTEVTVGNFSFSEGSVVADFDLKGTTTGVNSTLIGLWNEVKDGLSLVVEGNTLRAQVSMLVGGEDYYGMDSGPPAAPPADFPMGAIIGVVAVIMIVAIVAGVLFYFKKKRRGPFSKTEPEDEDPMNQPSSSKTSPGVDNGSFIEMKEPKTMTAPAVLPPLKMVPPGHTQHLGKAVVLPPVVLGPSVPRRASAASILTLSRPTSATSRSSSMPEVDVTLPGMSPRGSVDLEL</sequence>
<feature type="domain" description="G8" evidence="16">
    <location>
        <begin position="2037"/>
        <end position="2157"/>
    </location>
</feature>
<comment type="subcellular location">
    <subcellularLocation>
        <location evidence="2">Cell membrane</location>
    </subcellularLocation>
    <subcellularLocation>
        <location evidence="3">Cell projection</location>
    </subcellularLocation>
    <subcellularLocation>
        <location evidence="1">Membrane</location>
        <topology evidence="1">Single-pass membrane protein</topology>
    </subcellularLocation>
</comment>
<dbReference type="SUPFAM" id="SSF51126">
    <property type="entry name" value="Pectin lyase-like"/>
    <property type="match status" value="1"/>
</dbReference>
<evidence type="ECO:0000256" key="4">
    <source>
        <dbReference type="ARBA" id="ARBA00022475"/>
    </source>
</evidence>
<dbReference type="InterPro" id="IPR055401">
    <property type="entry name" value="CEMIP_beta-hel_dom"/>
</dbReference>
<feature type="signal peptide" evidence="14">
    <location>
        <begin position="1"/>
        <end position="27"/>
    </location>
</feature>
<dbReference type="FunFam" id="2.60.40.420:FF:000137">
    <property type="entry name" value="Uncharacterized protein"/>
    <property type="match status" value="1"/>
</dbReference>
<dbReference type="SUPFAM" id="SSF81296">
    <property type="entry name" value="E set domains"/>
    <property type="match status" value="13"/>
</dbReference>
<dbReference type="InterPro" id="IPR011050">
    <property type="entry name" value="Pectin_lyase_fold/virulence"/>
</dbReference>